<dbReference type="SUPFAM" id="SSF57016">
    <property type="entry name" value="Plant lectins/antimicrobial peptides"/>
    <property type="match status" value="1"/>
</dbReference>
<organism evidence="10 11">
    <name type="scientific">Aulographum hederae CBS 113979</name>
    <dbReference type="NCBI Taxonomy" id="1176131"/>
    <lineage>
        <taxon>Eukaryota</taxon>
        <taxon>Fungi</taxon>
        <taxon>Dikarya</taxon>
        <taxon>Ascomycota</taxon>
        <taxon>Pezizomycotina</taxon>
        <taxon>Dothideomycetes</taxon>
        <taxon>Pleosporomycetidae</taxon>
        <taxon>Aulographales</taxon>
        <taxon>Aulographaceae</taxon>
    </lineage>
</organism>
<keyword evidence="10" id="KW-0378">Hydrolase</keyword>
<sequence length="1110" mass="120481">MSSGKTHPNSSLSLSTAGRQVSNYFGHVKPVCDKDVIRFGFAGSAVLGVYGGSQAHRQGVFTQLLDKAVKHIEANGVSETLVIELCERDVSRGSDYTVGIAASTQKNSLGFVHNAVRQWSNGSCISNSSAASAPSTWAQVSLRVPLPVNGTLGSNSTRFSNSTMGSNSTHSSNSTIHRMSKREDACNLASKCGISGDDFMKFNSNPDLCASLKPGQPVCCSAGPLPDLKPKPNADGSCAVYTTKAEDTCADIAARNMLVTQDLEDLNKNTWGWNGCDMLWVGVNMCLSSGDPPMPAPVANAVCGPQVVGTEKPTDGTDIALLNPCPLNVCCNVWGQCGMSDDFCIQKNSSSGAPGTSGLQNGCISSCGTDIIKGDPVEKPIRIAYFEAWNSARACLRMHASQIDTSYYTHIHWAFANLTEDFKPDVSGLQEEFDIFKGLAGVKKIISFGGWAFSTEAGTYAIFKNAVKEANRETFKNNVLEFVNSTGLDGADFDWEYPAAPDIDGVPPGDPAEGADYAKFLALMKSSMPEGKTVSFAAPASYWYLKQFPIDTIAKTVDYIVYMTYDLHGQWDYGNQWATPGCDTGNCLRSHVNGTETLLSLAMITKAGVNTNKVVVGVSSYGRSFRMAEKDCTGPDCKFTGSRAQSDAAKGECTDTAGYISNAEIDNIISKGGNIKTWSENETDYLVYNDYEWVAYMSDITKSARTVLYSLYNFAGTTDWAVDLQSFESDVHYDNPGDVDEPPPPTCDGTYSNLEDIEKDKDKIPVECMAAYLLDALAALLDKGIKDYDDILKTDYDEKFGYFADAITQKWKKDLNDFYQDHTDEYFDCVQAVNTDEPHVYRNESVACPPKHVDGHAYNLYLVPKDTNKLAEFLNKEYSIDIEWTYGTSIEIAPCIKNDCDEWGNMIGSLGLKPDFKVPNPKDSVGQSIENIRSLPNYFRGEAGWIKVMAFEEEPQDAVDGAAVPVFMIQQAVQSMHDIYKAGEDIEKEKMKNLIIMCITAFLFILPGLGEAMAAISGIAMIARIATMVAEVGGLATGAYDLATNEDNLALGIFSLLLGFVGLKGALKGTWKDAAALRRKMTPADIDGMGDFVKNGLNKIGGLNNKVCKL</sequence>
<dbReference type="GO" id="GO:0008061">
    <property type="term" value="F:chitin binding"/>
    <property type="evidence" value="ECO:0007669"/>
    <property type="project" value="UniProtKB-KW"/>
</dbReference>
<dbReference type="PANTHER" id="PTHR47700:SF2">
    <property type="entry name" value="CHITINASE"/>
    <property type="match status" value="1"/>
</dbReference>
<dbReference type="GO" id="GO:0008843">
    <property type="term" value="F:endochitinase activity"/>
    <property type="evidence" value="ECO:0007669"/>
    <property type="project" value="UniProtKB-EC"/>
</dbReference>
<feature type="domain" description="GH18" evidence="9">
    <location>
        <begin position="380"/>
        <end position="711"/>
    </location>
</feature>
<dbReference type="Proteomes" id="UP000800041">
    <property type="component" value="Unassembled WGS sequence"/>
</dbReference>
<evidence type="ECO:0000256" key="7">
    <source>
        <dbReference type="SAM" id="Phobius"/>
    </source>
</evidence>
<evidence type="ECO:0000256" key="3">
    <source>
        <dbReference type="ARBA" id="ARBA00022669"/>
    </source>
</evidence>
<dbReference type="Gene3D" id="3.10.50.10">
    <property type="match status" value="1"/>
</dbReference>
<feature type="transmembrane region" description="Helical" evidence="7">
    <location>
        <begin position="1021"/>
        <end position="1043"/>
    </location>
</feature>
<feature type="transmembrane region" description="Helical" evidence="7">
    <location>
        <begin position="994"/>
        <end position="1014"/>
    </location>
</feature>
<dbReference type="CDD" id="cd02878">
    <property type="entry name" value="GH18_zymocin_alpha"/>
    <property type="match status" value="1"/>
</dbReference>
<evidence type="ECO:0000259" key="9">
    <source>
        <dbReference type="PROSITE" id="PS51910"/>
    </source>
</evidence>
<dbReference type="PANTHER" id="PTHR47700">
    <property type="entry name" value="V CHITINASE, PUTATIVE (AFU_ORTHOLOGUE AFUA_6G13720)-RELATED"/>
    <property type="match status" value="1"/>
</dbReference>
<dbReference type="PROSITE" id="PS51910">
    <property type="entry name" value="GH18_2"/>
    <property type="match status" value="1"/>
</dbReference>
<dbReference type="SUPFAM" id="SSF54556">
    <property type="entry name" value="Chitinase insertion domain"/>
    <property type="match status" value="1"/>
</dbReference>
<dbReference type="EMBL" id="ML977148">
    <property type="protein sequence ID" value="KAF1988610.1"/>
    <property type="molecule type" value="Genomic_DNA"/>
</dbReference>
<dbReference type="InterPro" id="IPR011583">
    <property type="entry name" value="Chitinase_II/V-like_cat"/>
</dbReference>
<evidence type="ECO:0000256" key="2">
    <source>
        <dbReference type="ARBA" id="ARBA00012729"/>
    </source>
</evidence>
<dbReference type="Gene3D" id="3.10.350.10">
    <property type="entry name" value="LysM domain"/>
    <property type="match status" value="2"/>
</dbReference>
<dbReference type="Pfam" id="PF01476">
    <property type="entry name" value="LysM"/>
    <property type="match status" value="1"/>
</dbReference>
<keyword evidence="5" id="KW-0326">Glycosidase</keyword>
<dbReference type="InterPro" id="IPR036779">
    <property type="entry name" value="LysM_dom_sf"/>
</dbReference>
<evidence type="ECO:0000259" key="8">
    <source>
        <dbReference type="PROSITE" id="PS51782"/>
    </source>
</evidence>
<dbReference type="Gene3D" id="3.30.60.10">
    <property type="entry name" value="Endochitinase-like"/>
    <property type="match status" value="1"/>
</dbReference>
<dbReference type="SMART" id="SM00636">
    <property type="entry name" value="Glyco_18"/>
    <property type="match status" value="1"/>
</dbReference>
<comment type="similarity">
    <text evidence="1">Belongs to the glycosyl hydrolase 18 family. Chitinase class V subfamily.</text>
</comment>
<keyword evidence="11" id="KW-1185">Reference proteome</keyword>
<evidence type="ECO:0000256" key="4">
    <source>
        <dbReference type="ARBA" id="ARBA00023026"/>
    </source>
</evidence>
<accession>A0A6G1H6G5</accession>
<dbReference type="GO" id="GO:0005975">
    <property type="term" value="P:carbohydrate metabolic process"/>
    <property type="evidence" value="ECO:0007669"/>
    <property type="project" value="InterPro"/>
</dbReference>
<name>A0A6G1H6G5_9PEZI</name>
<feature type="region of interest" description="Disordered" evidence="6">
    <location>
        <begin position="156"/>
        <end position="175"/>
    </location>
</feature>
<keyword evidence="3" id="KW-0147">Chitin-binding</keyword>
<dbReference type="CDD" id="cd00118">
    <property type="entry name" value="LysM"/>
    <property type="match status" value="1"/>
</dbReference>
<evidence type="ECO:0000256" key="5">
    <source>
        <dbReference type="ARBA" id="ARBA00023295"/>
    </source>
</evidence>
<dbReference type="Pfam" id="PF00704">
    <property type="entry name" value="Glyco_hydro_18"/>
    <property type="match status" value="1"/>
</dbReference>
<dbReference type="EC" id="3.2.1.14" evidence="2"/>
<dbReference type="InterPro" id="IPR018392">
    <property type="entry name" value="LysM"/>
</dbReference>
<feature type="domain" description="LysM" evidence="8">
    <location>
        <begin position="175"/>
        <end position="220"/>
    </location>
</feature>
<dbReference type="InterPro" id="IPR017853">
    <property type="entry name" value="GH"/>
</dbReference>
<dbReference type="InterPro" id="IPR001223">
    <property type="entry name" value="Glyco_hydro18_cat"/>
</dbReference>
<dbReference type="InterPro" id="IPR029070">
    <property type="entry name" value="Chitinase_insertion_sf"/>
</dbReference>
<keyword evidence="7" id="KW-1133">Transmembrane helix</keyword>
<feature type="transmembrane region" description="Helical" evidence="7">
    <location>
        <begin position="1049"/>
        <end position="1071"/>
    </location>
</feature>
<dbReference type="SUPFAM" id="SSF51445">
    <property type="entry name" value="(Trans)glycosidases"/>
    <property type="match status" value="1"/>
</dbReference>
<reference evidence="10" key="1">
    <citation type="journal article" date="2020" name="Stud. Mycol.">
        <title>101 Dothideomycetes genomes: a test case for predicting lifestyles and emergence of pathogens.</title>
        <authorList>
            <person name="Haridas S."/>
            <person name="Albert R."/>
            <person name="Binder M."/>
            <person name="Bloem J."/>
            <person name="Labutti K."/>
            <person name="Salamov A."/>
            <person name="Andreopoulos B."/>
            <person name="Baker S."/>
            <person name="Barry K."/>
            <person name="Bills G."/>
            <person name="Bluhm B."/>
            <person name="Cannon C."/>
            <person name="Castanera R."/>
            <person name="Culley D."/>
            <person name="Daum C."/>
            <person name="Ezra D."/>
            <person name="Gonzalez J."/>
            <person name="Henrissat B."/>
            <person name="Kuo A."/>
            <person name="Liang C."/>
            <person name="Lipzen A."/>
            <person name="Lutzoni F."/>
            <person name="Magnuson J."/>
            <person name="Mondo S."/>
            <person name="Nolan M."/>
            <person name="Ohm R."/>
            <person name="Pangilinan J."/>
            <person name="Park H.-J."/>
            <person name="Ramirez L."/>
            <person name="Alfaro M."/>
            <person name="Sun H."/>
            <person name="Tritt A."/>
            <person name="Yoshinaga Y."/>
            <person name="Zwiers L.-H."/>
            <person name="Turgeon B."/>
            <person name="Goodwin S."/>
            <person name="Spatafora J."/>
            <person name="Crous P."/>
            <person name="Grigoriev I."/>
        </authorList>
    </citation>
    <scope>NUCLEOTIDE SEQUENCE</scope>
    <source>
        <strain evidence="10">CBS 113979</strain>
    </source>
</reference>
<dbReference type="PROSITE" id="PS51782">
    <property type="entry name" value="LYSM"/>
    <property type="match status" value="2"/>
</dbReference>
<protein>
    <recommendedName>
        <fullName evidence="2">chitinase</fullName>
        <ecNumber evidence="2">3.2.1.14</ecNumber>
    </recommendedName>
</protein>
<dbReference type="OrthoDB" id="73875at2759"/>
<evidence type="ECO:0000313" key="11">
    <source>
        <dbReference type="Proteomes" id="UP000800041"/>
    </source>
</evidence>
<dbReference type="AlphaFoldDB" id="A0A6G1H6G5"/>
<evidence type="ECO:0000256" key="6">
    <source>
        <dbReference type="SAM" id="MobiDB-lite"/>
    </source>
</evidence>
<keyword evidence="7" id="KW-0472">Membrane</keyword>
<dbReference type="InterPro" id="IPR053214">
    <property type="entry name" value="LysM12-like"/>
</dbReference>
<dbReference type="CDD" id="cd00035">
    <property type="entry name" value="ChtBD1"/>
    <property type="match status" value="1"/>
</dbReference>
<proteinExistence type="inferred from homology"/>
<feature type="domain" description="LysM" evidence="8">
    <location>
        <begin position="239"/>
        <end position="287"/>
    </location>
</feature>
<gene>
    <name evidence="10" type="ORF">K402DRAFT_445407</name>
</gene>
<evidence type="ECO:0000256" key="1">
    <source>
        <dbReference type="ARBA" id="ARBA00008682"/>
    </source>
</evidence>
<keyword evidence="7" id="KW-0812">Transmembrane</keyword>
<feature type="compositionally biased region" description="Low complexity" evidence="6">
    <location>
        <begin position="160"/>
        <end position="175"/>
    </location>
</feature>
<evidence type="ECO:0000313" key="10">
    <source>
        <dbReference type="EMBL" id="KAF1988610.1"/>
    </source>
</evidence>
<dbReference type="InterPro" id="IPR036861">
    <property type="entry name" value="Endochitinase-like_sf"/>
</dbReference>
<keyword evidence="4" id="KW-0843">Virulence</keyword>
<dbReference type="Gene3D" id="3.20.20.80">
    <property type="entry name" value="Glycosidases"/>
    <property type="match status" value="1"/>
</dbReference>